<feature type="transmembrane region" description="Helical" evidence="3">
    <location>
        <begin position="461"/>
        <end position="484"/>
    </location>
</feature>
<dbReference type="AlphaFoldDB" id="A0A926KQ00"/>
<feature type="transmembrane region" description="Helical" evidence="3">
    <location>
        <begin position="432"/>
        <end position="454"/>
    </location>
</feature>
<evidence type="ECO:0000313" key="5">
    <source>
        <dbReference type="Proteomes" id="UP000650466"/>
    </source>
</evidence>
<reference evidence="4" key="1">
    <citation type="submission" date="2020-09" db="EMBL/GenBank/DDBJ databases">
        <title>Draft Genome Sequence of Paenibacillus sp. WST5.</title>
        <authorList>
            <person name="Bao Z."/>
        </authorList>
    </citation>
    <scope>NUCLEOTIDE SEQUENCE</scope>
    <source>
        <strain evidence="4">WST5</strain>
    </source>
</reference>
<protein>
    <submittedName>
        <fullName evidence="4">Spore germination protein</fullName>
    </submittedName>
</protein>
<evidence type="ECO:0000313" key="4">
    <source>
        <dbReference type="EMBL" id="MBD0381031.1"/>
    </source>
</evidence>
<sequence length="530" mass="59472">MNFFKWLVQSRYRGRIFSYNESDNLLQAADPVNQEGSPASGVSTISPHLSDNLQRVKEVFKHCSDFNILPWQYGPELSYAAFSIYFDSVVQKKDHNYFRVSLQDQVIHELGQGTMVTPEDIKFFFSNKGASSDSAILVEDFNEAVNYALEGHLVIFFDQWNKALSFNATNLETRQVTESVTEPVVKGPRESTVENLSKNLGMLRTRLKTPNFKIETLPTSGQTRTKVAYGYLDGTVNPEMLAEFQRRIAKLQNKEILETSYIEESIEDSTYSPFPQYRYTERTDVAVAALLEGKIIVLVEGTGSILICPGLLFELLQSSEDYYQRTVISSIIRVLRLVALFIAIGLPSVYIAFSTFHPELIPTVLLLAVVNSREGIPFPAVFEALIMEFFFELLREAGIRLPRPVGSAVSIVGALVIGEAAINAGIASPIMVIIVALTGIASFSIPQYNFAIALRILRFPLMLFAAVLGIFGILIAFMLIWLHLANLRSLGQPYLSPVGPFIPRQMRDVIVRAPLEILMRSPRNRHMRKP</sequence>
<evidence type="ECO:0000256" key="2">
    <source>
        <dbReference type="ARBA" id="ARBA00023136"/>
    </source>
</evidence>
<organism evidence="4 5">
    <name type="scientific">Paenibacillus sedimenti</name>
    <dbReference type="NCBI Taxonomy" id="2770274"/>
    <lineage>
        <taxon>Bacteria</taxon>
        <taxon>Bacillati</taxon>
        <taxon>Bacillota</taxon>
        <taxon>Bacilli</taxon>
        <taxon>Bacillales</taxon>
        <taxon>Paenibacillaceae</taxon>
        <taxon>Paenibacillus</taxon>
    </lineage>
</organism>
<keyword evidence="5" id="KW-1185">Reference proteome</keyword>
<proteinExistence type="inferred from homology"/>
<name>A0A926KQ00_9BACL</name>
<dbReference type="InterPro" id="IPR004995">
    <property type="entry name" value="Spore_Ger"/>
</dbReference>
<dbReference type="PANTHER" id="PTHR22550">
    <property type="entry name" value="SPORE GERMINATION PROTEIN"/>
    <property type="match status" value="1"/>
</dbReference>
<dbReference type="PANTHER" id="PTHR22550:SF5">
    <property type="entry name" value="LEUCINE ZIPPER PROTEIN 4"/>
    <property type="match status" value="1"/>
</dbReference>
<evidence type="ECO:0000256" key="3">
    <source>
        <dbReference type="SAM" id="Phobius"/>
    </source>
</evidence>
<comment type="caution">
    <text evidence="4">The sequence shown here is derived from an EMBL/GenBank/DDBJ whole genome shotgun (WGS) entry which is preliminary data.</text>
</comment>
<dbReference type="EMBL" id="JACVVD010000004">
    <property type="protein sequence ID" value="MBD0381031.1"/>
    <property type="molecule type" value="Genomic_DNA"/>
</dbReference>
<accession>A0A926KQ00</accession>
<comment type="similarity">
    <text evidence="1">Belongs to the GerABKA family.</text>
</comment>
<keyword evidence="3" id="KW-0812">Transmembrane</keyword>
<feature type="transmembrane region" description="Helical" evidence="3">
    <location>
        <begin position="337"/>
        <end position="356"/>
    </location>
</feature>
<dbReference type="Proteomes" id="UP000650466">
    <property type="component" value="Unassembled WGS sequence"/>
</dbReference>
<gene>
    <name evidence="4" type="ORF">ICC18_12975</name>
</gene>
<dbReference type="PIRSF" id="PIRSF005690">
    <property type="entry name" value="GerBA"/>
    <property type="match status" value="1"/>
</dbReference>
<dbReference type="InterPro" id="IPR050768">
    <property type="entry name" value="UPF0353/GerABKA_families"/>
</dbReference>
<dbReference type="GO" id="GO:0016020">
    <property type="term" value="C:membrane"/>
    <property type="evidence" value="ECO:0007669"/>
    <property type="project" value="InterPro"/>
</dbReference>
<feature type="transmembrane region" description="Helical" evidence="3">
    <location>
        <begin position="295"/>
        <end position="316"/>
    </location>
</feature>
<dbReference type="GO" id="GO:0009847">
    <property type="term" value="P:spore germination"/>
    <property type="evidence" value="ECO:0007669"/>
    <property type="project" value="InterPro"/>
</dbReference>
<dbReference type="RefSeq" id="WP_188174842.1">
    <property type="nucleotide sequence ID" value="NZ_JACVVD010000004.1"/>
</dbReference>
<keyword evidence="2 3" id="KW-0472">Membrane</keyword>
<keyword evidence="3" id="KW-1133">Transmembrane helix</keyword>
<dbReference type="Pfam" id="PF03323">
    <property type="entry name" value="GerA"/>
    <property type="match status" value="1"/>
</dbReference>
<evidence type="ECO:0000256" key="1">
    <source>
        <dbReference type="ARBA" id="ARBA00005278"/>
    </source>
</evidence>